<evidence type="ECO:0000313" key="17">
    <source>
        <dbReference type="EMBL" id="MBL0406614.1"/>
    </source>
</evidence>
<dbReference type="Proteomes" id="UP000605848">
    <property type="component" value="Unassembled WGS sequence"/>
</dbReference>
<keyword evidence="5" id="KW-0285">Flavoprotein</keyword>
<evidence type="ECO:0000256" key="4">
    <source>
        <dbReference type="ARBA" id="ARBA00022617"/>
    </source>
</evidence>
<dbReference type="PANTHER" id="PTHR46696">
    <property type="entry name" value="P450, PUTATIVE (EUROFUNG)-RELATED"/>
    <property type="match status" value="1"/>
</dbReference>
<dbReference type="CDD" id="cd00207">
    <property type="entry name" value="fer2"/>
    <property type="match status" value="1"/>
</dbReference>
<accession>A0A936ZL39</accession>
<dbReference type="GO" id="GO:0051537">
    <property type="term" value="F:2 iron, 2 sulfur cluster binding"/>
    <property type="evidence" value="ECO:0007669"/>
    <property type="project" value="UniProtKB-KW"/>
</dbReference>
<keyword evidence="8" id="KW-0479">Metal-binding</keyword>
<dbReference type="PANTHER" id="PTHR46696:SF1">
    <property type="entry name" value="CYTOCHROME P450 YJIB-RELATED"/>
    <property type="match status" value="1"/>
</dbReference>
<feature type="region of interest" description="Disordered" evidence="14">
    <location>
        <begin position="10"/>
        <end position="31"/>
    </location>
</feature>
<keyword evidence="10" id="KW-0408">Iron</keyword>
<dbReference type="InterPro" id="IPR039261">
    <property type="entry name" value="FNR_nucleotide-bd"/>
</dbReference>
<dbReference type="InterPro" id="IPR054582">
    <property type="entry name" value="DmmA-like_N"/>
</dbReference>
<name>A0A936ZL39_9HYPH</name>
<dbReference type="Pfam" id="PF00111">
    <property type="entry name" value="Fer2"/>
    <property type="match status" value="1"/>
</dbReference>
<dbReference type="InterPro" id="IPR001128">
    <property type="entry name" value="Cyt_P450"/>
</dbReference>
<evidence type="ECO:0000259" key="15">
    <source>
        <dbReference type="PROSITE" id="PS51085"/>
    </source>
</evidence>
<dbReference type="GO" id="GO:0005506">
    <property type="term" value="F:iron ion binding"/>
    <property type="evidence" value="ECO:0007669"/>
    <property type="project" value="InterPro"/>
</dbReference>
<dbReference type="PROSITE" id="PS00197">
    <property type="entry name" value="2FE2S_FER_1"/>
    <property type="match status" value="1"/>
</dbReference>
<comment type="similarity">
    <text evidence="3">Belongs to the cytochrome P450 family.</text>
</comment>
<evidence type="ECO:0000256" key="7">
    <source>
        <dbReference type="ARBA" id="ARBA00022714"/>
    </source>
</evidence>
<dbReference type="SUPFAM" id="SSF52343">
    <property type="entry name" value="Ferredoxin reductase-like, C-terminal NADP-linked domain"/>
    <property type="match status" value="1"/>
</dbReference>
<feature type="domain" description="FAD-binding FR-type" evidence="16">
    <location>
        <begin position="473"/>
        <end position="574"/>
    </location>
</feature>
<keyword evidence="6" id="KW-0288">FMN</keyword>
<keyword evidence="11" id="KW-0411">Iron-sulfur</keyword>
<organism evidence="17 18">
    <name type="scientific">Microvirga aerilata</name>
    <dbReference type="NCBI Taxonomy" id="670292"/>
    <lineage>
        <taxon>Bacteria</taxon>
        <taxon>Pseudomonadati</taxon>
        <taxon>Pseudomonadota</taxon>
        <taxon>Alphaproteobacteria</taxon>
        <taxon>Hyphomicrobiales</taxon>
        <taxon>Methylobacteriaceae</taxon>
        <taxon>Microvirga</taxon>
    </lineage>
</organism>
<reference evidence="17" key="1">
    <citation type="submission" date="2021-01" db="EMBL/GenBank/DDBJ databases">
        <title>Microvirga sp.</title>
        <authorList>
            <person name="Kim M.K."/>
        </authorList>
    </citation>
    <scope>NUCLEOTIDE SEQUENCE</scope>
    <source>
        <strain evidence="17">5420S-16</strain>
    </source>
</reference>
<dbReference type="PROSITE" id="PS51085">
    <property type="entry name" value="2FE2S_FER_2"/>
    <property type="match status" value="1"/>
</dbReference>
<dbReference type="RefSeq" id="WP_202063484.1">
    <property type="nucleotide sequence ID" value="NZ_JAEQMY010000046.1"/>
</dbReference>
<dbReference type="GO" id="GO:0020037">
    <property type="term" value="F:heme binding"/>
    <property type="evidence" value="ECO:0007669"/>
    <property type="project" value="InterPro"/>
</dbReference>
<keyword evidence="12" id="KW-0503">Monooxygenase</keyword>
<comment type="function">
    <text evidence="13">Cytochromes P450 are a group of heme-thiolate monooxygenases. They oxidize a variety of structurally unrelated compounds, including steroids, fatty acids, and xenobiotics.</text>
</comment>
<evidence type="ECO:0000256" key="12">
    <source>
        <dbReference type="ARBA" id="ARBA00023033"/>
    </source>
</evidence>
<dbReference type="Gene3D" id="1.10.630.10">
    <property type="entry name" value="Cytochrome P450"/>
    <property type="match status" value="1"/>
</dbReference>
<evidence type="ECO:0000313" key="18">
    <source>
        <dbReference type="Proteomes" id="UP000605848"/>
    </source>
</evidence>
<evidence type="ECO:0000256" key="9">
    <source>
        <dbReference type="ARBA" id="ARBA00023002"/>
    </source>
</evidence>
<gene>
    <name evidence="17" type="ORF">JKG68_21910</name>
</gene>
<evidence type="ECO:0000256" key="14">
    <source>
        <dbReference type="SAM" id="MobiDB-lite"/>
    </source>
</evidence>
<evidence type="ECO:0000256" key="8">
    <source>
        <dbReference type="ARBA" id="ARBA00022723"/>
    </source>
</evidence>
<dbReference type="InterPro" id="IPR017927">
    <property type="entry name" value="FAD-bd_FR_type"/>
</dbReference>
<dbReference type="InterPro" id="IPR017972">
    <property type="entry name" value="Cyt_P450_CS"/>
</dbReference>
<dbReference type="Pfam" id="PF00067">
    <property type="entry name" value="p450"/>
    <property type="match status" value="1"/>
</dbReference>
<evidence type="ECO:0000256" key="10">
    <source>
        <dbReference type="ARBA" id="ARBA00023004"/>
    </source>
</evidence>
<dbReference type="Gene3D" id="3.10.20.30">
    <property type="match status" value="1"/>
</dbReference>
<comment type="caution">
    <text evidence="17">The sequence shown here is derived from an EMBL/GenBank/DDBJ whole genome shotgun (WGS) entry which is preliminary data.</text>
</comment>
<sequence length="786" mass="88069">MASQVLQDLQSSPARCPFHHSGEGTITDQVDPTGRAISANAAAFDAFEGPYQVDPAEALRWSRAQEPVFFSPKLGYWVVSRYEDVRTVFRDNITFSPSIALEKMTPNSPEANAILARYGYAMNRTLVNEDEPVHMERRRALMHSFVPDELIRHEPMVRRLTREYVDRFIDKGEADLVDEMLWEIPLTVALHFLGVPEEDMAKLREYSIAHTVNTWGKPTREQQLAVAEAVGKFWQFAGGVLDKMRADPSGHGWMQYAIRRQMDLPDVVTDSYLHSMMMAIIVAAHETTAHASANALRLLLQNRDAWDEICANPSLIPNAVEECLRHAGSVVAWRRLVTADTRIGDVAVPQGAKLLIVTASANHDERHFENPDDLDIYRDNTTDHLTFGYGSHQCMGKNIARMEMRIFLEEFTKRLPHMELVPDQTFTYLPNTSFRGPDHLYVRWDPDRNPERRDPTILKGHAAFEIGAPAKHGLARQVRVAEVSQEADGVIRLTLEEPHGRPLPSWTPGAHIDVMVGNYARKYSLCGGRENPSRLQIAILKDEAGRGGSTYIHHTVSPGAMIRIRGPKNHFRLDESAEHYLLVAGGIGITPIIAMADRLKQLGKDYTIYYAGRSLASMAFIDRLRLDHGDRLHLYAKAESQQLDLNAVIRSAPGDTRIYACGPERLLQALDQIMQDQPERLHVEHFSAIGTQLDPDNEVPFEVELKDSQLSVQVPADQTLLEAIRAVGVDVPSDCEEGLCGTCEVNVVAGEVDHRDKVLSNAERAEGRRMMACCSRARSGKLVLAL</sequence>
<dbReference type="FunFam" id="1.10.630.10:FF:000018">
    <property type="entry name" value="Cytochrome P450 monooxygenase"/>
    <property type="match status" value="1"/>
</dbReference>
<dbReference type="InterPro" id="IPR036396">
    <property type="entry name" value="Cyt_P450_sf"/>
</dbReference>
<dbReference type="Gene3D" id="2.40.30.10">
    <property type="entry name" value="Translation factors"/>
    <property type="match status" value="1"/>
</dbReference>
<dbReference type="GO" id="GO:0016705">
    <property type="term" value="F:oxidoreductase activity, acting on paired donors, with incorporation or reduction of molecular oxygen"/>
    <property type="evidence" value="ECO:0007669"/>
    <property type="project" value="InterPro"/>
</dbReference>
<evidence type="ECO:0000256" key="11">
    <source>
        <dbReference type="ARBA" id="ARBA00023014"/>
    </source>
</evidence>
<evidence type="ECO:0000256" key="3">
    <source>
        <dbReference type="ARBA" id="ARBA00010617"/>
    </source>
</evidence>
<evidence type="ECO:0000256" key="6">
    <source>
        <dbReference type="ARBA" id="ARBA00022643"/>
    </source>
</evidence>
<dbReference type="InterPro" id="IPR006058">
    <property type="entry name" value="2Fe2S_fd_BS"/>
</dbReference>
<keyword evidence="7" id="KW-0001">2Fe-2S</keyword>
<evidence type="ECO:0000256" key="5">
    <source>
        <dbReference type="ARBA" id="ARBA00022630"/>
    </source>
</evidence>
<evidence type="ECO:0000256" key="1">
    <source>
        <dbReference type="ARBA" id="ARBA00001917"/>
    </source>
</evidence>
<dbReference type="PROSITE" id="PS51384">
    <property type="entry name" value="FAD_FR"/>
    <property type="match status" value="1"/>
</dbReference>
<evidence type="ECO:0000256" key="13">
    <source>
        <dbReference type="ARBA" id="ARBA00043906"/>
    </source>
</evidence>
<keyword evidence="18" id="KW-1185">Reference proteome</keyword>
<evidence type="ECO:0000256" key="2">
    <source>
        <dbReference type="ARBA" id="ARBA00001971"/>
    </source>
</evidence>
<dbReference type="PROSITE" id="PS00086">
    <property type="entry name" value="CYTOCHROME_P450"/>
    <property type="match status" value="1"/>
</dbReference>
<dbReference type="Pfam" id="PF22290">
    <property type="entry name" value="DmmA-like_N"/>
    <property type="match status" value="1"/>
</dbReference>
<dbReference type="PRINTS" id="PR00359">
    <property type="entry name" value="BP450"/>
</dbReference>
<dbReference type="InterPro" id="IPR001041">
    <property type="entry name" value="2Fe-2S_ferredoxin-type"/>
</dbReference>
<evidence type="ECO:0000259" key="16">
    <source>
        <dbReference type="PROSITE" id="PS51384"/>
    </source>
</evidence>
<dbReference type="CDD" id="cd11078">
    <property type="entry name" value="CYP130-like"/>
    <property type="match status" value="1"/>
</dbReference>
<dbReference type="CDD" id="cd06185">
    <property type="entry name" value="PDR_like"/>
    <property type="match status" value="1"/>
</dbReference>
<keyword evidence="9" id="KW-0560">Oxidoreductase</keyword>
<comment type="cofactor">
    <cofactor evidence="2">
        <name>heme</name>
        <dbReference type="ChEBI" id="CHEBI:30413"/>
    </cofactor>
</comment>
<dbReference type="Gene3D" id="3.40.50.80">
    <property type="entry name" value="Nucleotide-binding domain of ferredoxin-NADP reductase (FNR) module"/>
    <property type="match status" value="1"/>
</dbReference>
<dbReference type="GO" id="GO:0004497">
    <property type="term" value="F:monooxygenase activity"/>
    <property type="evidence" value="ECO:0007669"/>
    <property type="project" value="UniProtKB-KW"/>
</dbReference>
<dbReference type="InterPro" id="IPR036010">
    <property type="entry name" value="2Fe-2S_ferredoxin-like_sf"/>
</dbReference>
<dbReference type="EMBL" id="JAEQMY010000046">
    <property type="protein sequence ID" value="MBL0406614.1"/>
    <property type="molecule type" value="Genomic_DNA"/>
</dbReference>
<dbReference type="SUPFAM" id="SSF48264">
    <property type="entry name" value="Cytochrome P450"/>
    <property type="match status" value="1"/>
</dbReference>
<proteinExistence type="inferred from homology"/>
<dbReference type="InterPro" id="IPR002397">
    <property type="entry name" value="Cyt_P450_B"/>
</dbReference>
<dbReference type="SUPFAM" id="SSF54292">
    <property type="entry name" value="2Fe-2S ferredoxin-like"/>
    <property type="match status" value="1"/>
</dbReference>
<dbReference type="InterPro" id="IPR012675">
    <property type="entry name" value="Beta-grasp_dom_sf"/>
</dbReference>
<dbReference type="AlphaFoldDB" id="A0A936ZL39"/>
<feature type="domain" description="2Fe-2S ferredoxin-type" evidence="15">
    <location>
        <begin position="701"/>
        <end position="786"/>
    </location>
</feature>
<comment type="cofactor">
    <cofactor evidence="1">
        <name>FMN</name>
        <dbReference type="ChEBI" id="CHEBI:58210"/>
    </cofactor>
</comment>
<dbReference type="SUPFAM" id="SSF63380">
    <property type="entry name" value="Riboflavin synthase domain-like"/>
    <property type="match status" value="1"/>
</dbReference>
<dbReference type="InterPro" id="IPR017938">
    <property type="entry name" value="Riboflavin_synthase-like_b-brl"/>
</dbReference>
<keyword evidence="4" id="KW-0349">Heme</keyword>
<protein>
    <submittedName>
        <fullName evidence="17">Cytochrome P450/oxidoreductase</fullName>
    </submittedName>
</protein>